<dbReference type="Gene3D" id="1.10.150.320">
    <property type="entry name" value="Photosystem II 12 kDa extrinsic protein"/>
    <property type="match status" value="1"/>
</dbReference>
<dbReference type="EMBL" id="WMIA01000017">
    <property type="protein sequence ID" value="MTF39829.1"/>
    <property type="molecule type" value="Genomic_DNA"/>
</dbReference>
<accession>A0A844GYD3</accession>
<evidence type="ECO:0000313" key="8">
    <source>
        <dbReference type="EMBL" id="MTF39829.1"/>
    </source>
</evidence>
<dbReference type="GO" id="GO:0042549">
    <property type="term" value="P:photosystem II stabilization"/>
    <property type="evidence" value="ECO:0007669"/>
    <property type="project" value="InterPro"/>
</dbReference>
<dbReference type="NCBIfam" id="NF002708">
    <property type="entry name" value="PRK02515.1"/>
    <property type="match status" value="1"/>
</dbReference>
<gene>
    <name evidence="7 8" type="primary">psbU</name>
    <name evidence="8" type="ORF">GGC33_12960</name>
</gene>
<keyword evidence="7" id="KW-0732">Signal</keyword>
<dbReference type="Pfam" id="PF06514">
    <property type="entry name" value="PsbU"/>
    <property type="match status" value="1"/>
</dbReference>
<organism evidence="8 9">
    <name type="scientific">Cyanobacterium aponinum 0216</name>
    <dbReference type="NCBI Taxonomy" id="2676140"/>
    <lineage>
        <taxon>Bacteria</taxon>
        <taxon>Bacillati</taxon>
        <taxon>Cyanobacteriota</taxon>
        <taxon>Cyanophyceae</taxon>
        <taxon>Oscillatoriophycideae</taxon>
        <taxon>Chroococcales</taxon>
        <taxon>Geminocystaceae</taxon>
        <taxon>Cyanobacterium</taxon>
    </lineage>
</organism>
<sequence precursor="true">MKLWRNFITFIAVTFFVCAGVFHAPVQALDFNTVLQASPRMVAAETNRRNAADDLLTTEFGQKIDINNSDIRDFRELKGFYPKLASIIIQNAPYEQVEDVLNIPGLSESQKERLQANLDNFTANPQSSVFNEGDERYNAGVY</sequence>
<dbReference type="GO" id="GO:0009654">
    <property type="term" value="C:photosystem II oxygen evolving complex"/>
    <property type="evidence" value="ECO:0007669"/>
    <property type="project" value="InterPro"/>
</dbReference>
<evidence type="ECO:0000256" key="2">
    <source>
        <dbReference type="ARBA" id="ARBA00010827"/>
    </source>
</evidence>
<evidence type="ECO:0000256" key="6">
    <source>
        <dbReference type="ARBA" id="ARBA00023276"/>
    </source>
</evidence>
<comment type="subcellular location">
    <subcellularLocation>
        <location evidence="7">Cellular thylakoid membrane</location>
        <topology evidence="7">Peripheral membrane protein</topology>
        <orientation evidence="7">Lumenal side</orientation>
    </subcellularLocation>
    <subcellularLocation>
        <location evidence="1">Membrane</location>
        <topology evidence="1">Peripheral membrane protein</topology>
    </subcellularLocation>
</comment>
<dbReference type="HAMAP" id="MF_00589">
    <property type="entry name" value="PSII_PsbU"/>
    <property type="match status" value="1"/>
</dbReference>
<feature type="chain" id="PRO_5033180783" description="Photosystem II extrinsic protein U" evidence="7">
    <location>
        <begin position="29"/>
        <end position="142"/>
    </location>
</feature>
<comment type="function">
    <text evidence="7">One of the extrinsic, lumenal subunits of photosystem II (PSII). PSII is a light-driven water plastoquinone oxidoreductase, using light energy to abstract electrons from H(2)O, generating a proton gradient subsequently used for ATP formation. The extrinsic proteins stabilize the structure of photosystem II oxygen-evolving complex (OEC), the ion environment of oxygen evolution and protect the OEC against heat-induced inactivation.</text>
</comment>
<keyword evidence="3 7" id="KW-0249">Electron transport</keyword>
<dbReference type="GO" id="GO:0019898">
    <property type="term" value="C:extrinsic component of membrane"/>
    <property type="evidence" value="ECO:0007669"/>
    <property type="project" value="InterPro"/>
</dbReference>
<dbReference type="InterPro" id="IPR010527">
    <property type="entry name" value="PSII_PsbU"/>
</dbReference>
<protein>
    <recommendedName>
        <fullName evidence="7">Photosystem II extrinsic protein U</fullName>
        <shortName evidence="7">PSII-U</shortName>
        <shortName evidence="7">PsbU</shortName>
    </recommendedName>
    <alternativeName>
        <fullName evidence="7">Photosystem II 12 kDa extrinsic protein</fullName>
        <shortName evidence="7">PS II complex 12 kDa extrinsic protein</shortName>
    </alternativeName>
</protein>
<evidence type="ECO:0000256" key="4">
    <source>
        <dbReference type="ARBA" id="ARBA00023078"/>
    </source>
</evidence>
<comment type="subunit">
    <text evidence="7">PSII is composed of 1 copy each of membrane proteins PsbA, PsbB, PsbC, PsbD, PsbE, PsbF, PsbH, PsbI, PsbJ, PsbK, PsbL, PsbM, PsbT, PsbX, PsbY, PsbZ, Psb30/Ycf12, peripheral proteins PsbO, CyanoQ (PsbQ), PsbU, PsbV and a large number of cofactors. It forms dimeric complexes.</text>
</comment>
<proteinExistence type="inferred from homology"/>
<comment type="caution">
    <text evidence="8">The sequence shown here is derived from an EMBL/GenBank/DDBJ whole genome shotgun (WGS) entry which is preliminary data.</text>
</comment>
<evidence type="ECO:0000256" key="3">
    <source>
        <dbReference type="ARBA" id="ARBA00022982"/>
    </source>
</evidence>
<keyword evidence="7" id="KW-0813">Transport</keyword>
<evidence type="ECO:0000256" key="5">
    <source>
        <dbReference type="ARBA" id="ARBA00023136"/>
    </source>
</evidence>
<dbReference type="AlphaFoldDB" id="A0A844GYD3"/>
<keyword evidence="4 7" id="KW-0793">Thylakoid</keyword>
<keyword evidence="5 7" id="KW-0472">Membrane</keyword>
<dbReference type="SUPFAM" id="SSF81585">
    <property type="entry name" value="PsbU/PolX domain-like"/>
    <property type="match status" value="1"/>
</dbReference>
<dbReference type="RefSeq" id="WP_015219611.1">
    <property type="nucleotide sequence ID" value="NZ_WMIA01000017.1"/>
</dbReference>
<dbReference type="Proteomes" id="UP000437131">
    <property type="component" value="Unassembled WGS sequence"/>
</dbReference>
<keyword evidence="7" id="KW-0602">Photosynthesis</keyword>
<dbReference type="GO" id="GO:0015979">
    <property type="term" value="P:photosynthesis"/>
    <property type="evidence" value="ECO:0007669"/>
    <property type="project" value="UniProtKB-UniRule"/>
</dbReference>
<reference evidence="8 9" key="1">
    <citation type="submission" date="2019-11" db="EMBL/GenBank/DDBJ databases">
        <title>Isolation of a new High Light Tolerant Cyanobacteria.</title>
        <authorList>
            <person name="Dobson Z."/>
            <person name="Vaughn N."/>
            <person name="Vaughn M."/>
            <person name="Fromme P."/>
            <person name="Mazor Y."/>
        </authorList>
    </citation>
    <scope>NUCLEOTIDE SEQUENCE [LARGE SCALE GENOMIC DNA]</scope>
    <source>
        <strain evidence="8 9">0216</strain>
    </source>
</reference>
<feature type="signal peptide" evidence="7">
    <location>
        <begin position="1"/>
        <end position="28"/>
    </location>
</feature>
<comment type="similarity">
    <text evidence="2 7">Belongs to the PsbU family.</text>
</comment>
<keyword evidence="6 7" id="KW-0604">Photosystem II</keyword>
<evidence type="ECO:0000256" key="7">
    <source>
        <dbReference type="HAMAP-Rule" id="MF_00589"/>
    </source>
</evidence>
<evidence type="ECO:0000256" key="1">
    <source>
        <dbReference type="ARBA" id="ARBA00004170"/>
    </source>
</evidence>
<evidence type="ECO:0000313" key="9">
    <source>
        <dbReference type="Proteomes" id="UP000437131"/>
    </source>
</evidence>
<dbReference type="GO" id="GO:0031676">
    <property type="term" value="C:plasma membrane-derived thylakoid membrane"/>
    <property type="evidence" value="ECO:0007669"/>
    <property type="project" value="UniProtKB-SubCell"/>
</dbReference>
<name>A0A844GYD3_9CHRO</name>